<keyword evidence="1" id="KW-0472">Membrane</keyword>
<dbReference type="Proteomes" id="UP001595947">
    <property type="component" value="Unassembled WGS sequence"/>
</dbReference>
<accession>A0ABV9YU81</accession>
<sequence length="96" mass="10098">QAAIALAVLDLAVYLTILVVHRVRPTWGTGWLETPLVTAVLAVGTLAPGSLSATSPLASILVAAVLVALTGYTLVGHLLILRWHRRRPPTSPAPPH</sequence>
<dbReference type="EMBL" id="JBHSIV010000115">
    <property type="protein sequence ID" value="MFC5066383.1"/>
    <property type="molecule type" value="Genomic_DNA"/>
</dbReference>
<gene>
    <name evidence="2" type="ORF">ACFPBZ_29560</name>
</gene>
<evidence type="ECO:0000256" key="1">
    <source>
        <dbReference type="SAM" id="Phobius"/>
    </source>
</evidence>
<proteinExistence type="predicted"/>
<keyword evidence="1" id="KW-0812">Transmembrane</keyword>
<feature type="transmembrane region" description="Helical" evidence="1">
    <location>
        <begin position="6"/>
        <end position="23"/>
    </location>
</feature>
<feature type="transmembrane region" description="Helical" evidence="1">
    <location>
        <begin position="30"/>
        <end position="51"/>
    </location>
</feature>
<keyword evidence="3" id="KW-1185">Reference proteome</keyword>
<organism evidence="2 3">
    <name type="scientific">Actinomycetospora atypica</name>
    <dbReference type="NCBI Taxonomy" id="1290095"/>
    <lineage>
        <taxon>Bacteria</taxon>
        <taxon>Bacillati</taxon>
        <taxon>Actinomycetota</taxon>
        <taxon>Actinomycetes</taxon>
        <taxon>Pseudonocardiales</taxon>
        <taxon>Pseudonocardiaceae</taxon>
        <taxon>Actinomycetospora</taxon>
    </lineage>
</organism>
<name>A0ABV9YU81_9PSEU</name>
<protein>
    <submittedName>
        <fullName evidence="2">Uncharacterized protein</fullName>
    </submittedName>
</protein>
<feature type="non-terminal residue" evidence="2">
    <location>
        <position position="1"/>
    </location>
</feature>
<reference evidence="3" key="1">
    <citation type="journal article" date="2019" name="Int. J. Syst. Evol. Microbiol.">
        <title>The Global Catalogue of Microorganisms (GCM) 10K type strain sequencing project: providing services to taxonomists for standard genome sequencing and annotation.</title>
        <authorList>
            <consortium name="The Broad Institute Genomics Platform"/>
            <consortium name="The Broad Institute Genome Sequencing Center for Infectious Disease"/>
            <person name="Wu L."/>
            <person name="Ma J."/>
        </authorList>
    </citation>
    <scope>NUCLEOTIDE SEQUENCE [LARGE SCALE GENOMIC DNA]</scope>
    <source>
        <strain evidence="3">CGMCC 4.7093</strain>
    </source>
</reference>
<dbReference type="RefSeq" id="WP_378039672.1">
    <property type="nucleotide sequence ID" value="NZ_JBHSIV010000115.1"/>
</dbReference>
<comment type="caution">
    <text evidence="2">The sequence shown here is derived from an EMBL/GenBank/DDBJ whole genome shotgun (WGS) entry which is preliminary data.</text>
</comment>
<evidence type="ECO:0000313" key="2">
    <source>
        <dbReference type="EMBL" id="MFC5066383.1"/>
    </source>
</evidence>
<feature type="transmembrane region" description="Helical" evidence="1">
    <location>
        <begin position="57"/>
        <end position="81"/>
    </location>
</feature>
<keyword evidence="1" id="KW-1133">Transmembrane helix</keyword>
<evidence type="ECO:0000313" key="3">
    <source>
        <dbReference type="Proteomes" id="UP001595947"/>
    </source>
</evidence>